<feature type="binding site" evidence="1">
    <location>
        <position position="182"/>
    </location>
    <ligand>
        <name>Zn(2+)</name>
        <dbReference type="ChEBI" id="CHEBI:29105"/>
        <note>catalytic</note>
    </ligand>
</feature>
<dbReference type="Ensembl" id="ENSOMYT00000101037.2">
    <property type="protein sequence ID" value="ENSOMYP00000092899.2"/>
    <property type="gene ID" value="ENSOMYG00000016675.2"/>
</dbReference>
<feature type="binding site" evidence="1">
    <location>
        <position position="186"/>
    </location>
    <ligand>
        <name>Zn(2+)</name>
        <dbReference type="ChEBI" id="CHEBI:29105"/>
        <note>catalytic</note>
    </ligand>
</feature>
<organism evidence="4 5">
    <name type="scientific">Oncorhynchus mykiss</name>
    <name type="common">Rainbow trout</name>
    <name type="synonym">Salmo gairdneri</name>
    <dbReference type="NCBI Taxonomy" id="8022"/>
    <lineage>
        <taxon>Eukaryota</taxon>
        <taxon>Metazoa</taxon>
        <taxon>Chordata</taxon>
        <taxon>Craniata</taxon>
        <taxon>Vertebrata</taxon>
        <taxon>Euteleostomi</taxon>
        <taxon>Actinopterygii</taxon>
        <taxon>Neopterygii</taxon>
        <taxon>Teleostei</taxon>
        <taxon>Protacanthopterygii</taxon>
        <taxon>Salmoniformes</taxon>
        <taxon>Salmonidae</taxon>
        <taxon>Salmoninae</taxon>
        <taxon>Oncorhynchus</taxon>
    </lineage>
</organism>
<keyword evidence="1 2" id="KW-0378">Hydrolase</keyword>
<evidence type="ECO:0000313" key="5">
    <source>
        <dbReference type="Proteomes" id="UP000694395"/>
    </source>
</evidence>
<keyword evidence="1 2" id="KW-0479">Metal-binding</keyword>
<dbReference type="PRINTS" id="PR00480">
    <property type="entry name" value="ASTACIN"/>
</dbReference>
<dbReference type="PANTHER" id="PTHR10127:SF899">
    <property type="entry name" value="ASTACIN-LIKE METALLOENDOPEPTIDASE-RELATED"/>
    <property type="match status" value="1"/>
</dbReference>
<feature type="binding site" evidence="1">
    <location>
        <position position="192"/>
    </location>
    <ligand>
        <name>Zn(2+)</name>
        <dbReference type="ChEBI" id="CHEBI:29105"/>
        <note>catalytic</note>
    </ligand>
</feature>
<evidence type="ECO:0000256" key="2">
    <source>
        <dbReference type="RuleBase" id="RU361183"/>
    </source>
</evidence>
<protein>
    <recommendedName>
        <fullName evidence="2">Metalloendopeptidase</fullName>
        <ecNumber evidence="2">3.4.24.-</ecNumber>
    </recommendedName>
</protein>
<dbReference type="AlphaFoldDB" id="A0A8C7UGQ4"/>
<dbReference type="GO" id="GO:0008270">
    <property type="term" value="F:zinc ion binding"/>
    <property type="evidence" value="ECO:0007669"/>
    <property type="project" value="UniProtKB-UniRule"/>
</dbReference>
<dbReference type="PROSITE" id="PS51864">
    <property type="entry name" value="ASTACIN"/>
    <property type="match status" value="1"/>
</dbReference>
<evidence type="ECO:0000256" key="1">
    <source>
        <dbReference type="PROSITE-ProRule" id="PRU01211"/>
    </source>
</evidence>
<dbReference type="GeneTree" id="ENSGT00940000163716"/>
<reference evidence="4" key="2">
    <citation type="submission" date="2025-08" db="UniProtKB">
        <authorList>
            <consortium name="Ensembl"/>
        </authorList>
    </citation>
    <scope>IDENTIFICATION</scope>
</reference>
<gene>
    <name evidence="4" type="primary">LOC110526217</name>
</gene>
<sequence>MAPVFVLTIFIAVLCSVQGRSTGKASFERSEEDMELDRTSTNSVEEEDFSASTLIEKANRNLGERLGETRVIFGDIAVNTGLINADPCTARTCKWLKSSDGNVYVPYVISNPYSDRERSVIEGGLQTISASTCVRFLPRTNQKDFVDIQSQAGCFSYIGRQRNGQVVSLHRNGCVHLSVVQHELLHALGLNHEHSRSDGDSHVQTLTRNILPGMEYNVEKINTINLGTPYDYNSVMQYSRFAFSRNEQPAILPIPDNNAVIGGATQMSPIDILRINRLYNCSKCHFKKTCLSQLQRIRVVIILPACNLHDSVAPSI</sequence>
<dbReference type="EC" id="3.4.24.-" evidence="2"/>
<dbReference type="SUPFAM" id="SSF55486">
    <property type="entry name" value="Metalloproteases ('zincins'), catalytic domain"/>
    <property type="match status" value="1"/>
</dbReference>
<keyword evidence="1 2" id="KW-0862">Zinc</keyword>
<dbReference type="PANTHER" id="PTHR10127">
    <property type="entry name" value="DISCOIDIN, CUB, EGF, LAMININ , AND ZINC METALLOPROTEASE DOMAIN CONTAINING"/>
    <property type="match status" value="1"/>
</dbReference>
<dbReference type="InterPro" id="IPR006026">
    <property type="entry name" value="Peptidase_Metallo"/>
</dbReference>
<dbReference type="Pfam" id="PF01400">
    <property type="entry name" value="Astacin"/>
    <property type="match status" value="1"/>
</dbReference>
<keyword evidence="5" id="KW-1185">Reference proteome</keyword>
<keyword evidence="1 2" id="KW-0645">Protease</keyword>
<dbReference type="GO" id="GO:0004222">
    <property type="term" value="F:metalloendopeptidase activity"/>
    <property type="evidence" value="ECO:0007669"/>
    <property type="project" value="UniProtKB-UniRule"/>
</dbReference>
<keyword evidence="2" id="KW-0732">Signal</keyword>
<dbReference type="Gene3D" id="3.40.390.10">
    <property type="entry name" value="Collagenase (Catalytic Domain)"/>
    <property type="match status" value="1"/>
</dbReference>
<proteinExistence type="predicted"/>
<name>A0A8C7UGQ4_ONCMY</name>
<feature type="signal peptide" evidence="2">
    <location>
        <begin position="1"/>
        <end position="19"/>
    </location>
</feature>
<accession>A0A8C7UGQ4</accession>
<evidence type="ECO:0000259" key="3">
    <source>
        <dbReference type="PROSITE" id="PS51864"/>
    </source>
</evidence>
<evidence type="ECO:0000313" key="4">
    <source>
        <dbReference type="Ensembl" id="ENSOMYP00000092899.2"/>
    </source>
</evidence>
<comment type="caution">
    <text evidence="1">Lacks conserved residue(s) required for the propagation of feature annotation.</text>
</comment>
<dbReference type="Proteomes" id="UP000694395">
    <property type="component" value="Chromosome 6"/>
</dbReference>
<feature type="domain" description="Peptidase M12A" evidence="3">
    <location>
        <begin position="84"/>
        <end position="282"/>
    </location>
</feature>
<reference evidence="4" key="1">
    <citation type="submission" date="2020-07" db="EMBL/GenBank/DDBJ databases">
        <title>A long reads based de novo assembly of the rainbow trout Arlee double haploid line genome.</title>
        <authorList>
            <person name="Gao G."/>
            <person name="Palti Y."/>
        </authorList>
    </citation>
    <scope>NUCLEOTIDE SEQUENCE [LARGE SCALE GENOMIC DNA]</scope>
</reference>
<keyword evidence="1 2" id="KW-0482">Metalloprotease</keyword>
<reference evidence="4" key="3">
    <citation type="submission" date="2025-09" db="UniProtKB">
        <authorList>
            <consortium name="Ensembl"/>
        </authorList>
    </citation>
    <scope>IDENTIFICATION</scope>
</reference>
<dbReference type="GO" id="GO:0006508">
    <property type="term" value="P:proteolysis"/>
    <property type="evidence" value="ECO:0007669"/>
    <property type="project" value="UniProtKB-KW"/>
</dbReference>
<feature type="active site" evidence="1">
    <location>
        <position position="183"/>
    </location>
</feature>
<dbReference type="SMART" id="SM00235">
    <property type="entry name" value="ZnMc"/>
    <property type="match status" value="1"/>
</dbReference>
<comment type="cofactor">
    <cofactor evidence="1 2">
        <name>Zn(2+)</name>
        <dbReference type="ChEBI" id="CHEBI:29105"/>
    </cofactor>
    <text evidence="1 2">Binds 1 zinc ion per subunit.</text>
</comment>
<dbReference type="InterPro" id="IPR001506">
    <property type="entry name" value="Peptidase_M12A"/>
</dbReference>
<feature type="chain" id="PRO_5035487945" description="Metalloendopeptidase" evidence="2">
    <location>
        <begin position="20"/>
        <end position="316"/>
    </location>
</feature>
<dbReference type="InterPro" id="IPR024079">
    <property type="entry name" value="MetalloPept_cat_dom_sf"/>
</dbReference>